<protein>
    <recommendedName>
        <fullName evidence="1">DDE-1 domain-containing protein</fullName>
    </recommendedName>
</protein>
<evidence type="ECO:0000313" key="3">
    <source>
        <dbReference type="Proteomes" id="UP000005408"/>
    </source>
</evidence>
<dbReference type="OMA" id="WHITHSH"/>
<dbReference type="PANTHER" id="PTHR19303:SF74">
    <property type="entry name" value="POGO TRANSPOSABLE ELEMENT WITH KRAB DOMAIN"/>
    <property type="match status" value="1"/>
</dbReference>
<dbReference type="EnsemblMetazoa" id="G34514.1">
    <property type="protein sequence ID" value="G34514.1:cds"/>
    <property type="gene ID" value="G34514"/>
</dbReference>
<sequence>MDHQVQIYITNLRKSGGVVNTAIVRAVGMGIVMSEDKQLLSENGGPITLTKTWAYSLLQRMNFVKRRGSCTAKTHIPDEKFDEIKTEFLNKIKTAVTENDIPPDLIYNWDHTGLHYVPVSNWTMEVQGSQKIPIVGLDDKRQITAVFAGTLTGEFVPAQVIYKGTTSACHPAYDFPLAWHITQSPNHWANSTTQMEYTAKILMPHIRRTKKRLGLPDSQKALCIFDVFRAQMGEDFINDLKQKGICIVFVPPSCTDRLQPMDLTVQKIVKDKLKDRFQKWYANQISKQLENGNTDQTLTPVDLRLSFLKPLSAEWLVQVHADIKSDKKLIYKGFEKSGIAEAVGYKFPSCEQ</sequence>
<dbReference type="GO" id="GO:0003677">
    <property type="term" value="F:DNA binding"/>
    <property type="evidence" value="ECO:0007669"/>
    <property type="project" value="TreeGrafter"/>
</dbReference>
<dbReference type="Proteomes" id="UP000005408">
    <property type="component" value="Unassembled WGS sequence"/>
</dbReference>
<keyword evidence="3" id="KW-1185">Reference proteome</keyword>
<proteinExistence type="predicted"/>
<dbReference type="InterPro" id="IPR004875">
    <property type="entry name" value="DDE_SF_endonuclease_dom"/>
</dbReference>
<organism evidence="2 3">
    <name type="scientific">Magallana gigas</name>
    <name type="common">Pacific oyster</name>
    <name type="synonym">Crassostrea gigas</name>
    <dbReference type="NCBI Taxonomy" id="29159"/>
    <lineage>
        <taxon>Eukaryota</taxon>
        <taxon>Metazoa</taxon>
        <taxon>Spiralia</taxon>
        <taxon>Lophotrochozoa</taxon>
        <taxon>Mollusca</taxon>
        <taxon>Bivalvia</taxon>
        <taxon>Autobranchia</taxon>
        <taxon>Pteriomorphia</taxon>
        <taxon>Ostreida</taxon>
        <taxon>Ostreoidea</taxon>
        <taxon>Ostreidae</taxon>
        <taxon>Magallana</taxon>
    </lineage>
</organism>
<dbReference type="GO" id="GO:0005634">
    <property type="term" value="C:nucleus"/>
    <property type="evidence" value="ECO:0007669"/>
    <property type="project" value="TreeGrafter"/>
</dbReference>
<reference evidence="2" key="1">
    <citation type="submission" date="2022-08" db="UniProtKB">
        <authorList>
            <consortium name="EnsemblMetazoa"/>
        </authorList>
    </citation>
    <scope>IDENTIFICATION</scope>
    <source>
        <strain evidence="2">05x7-T-G4-1.051#20</strain>
    </source>
</reference>
<accession>A0A8W8MPD1</accession>
<dbReference type="InterPro" id="IPR050863">
    <property type="entry name" value="CenT-Element_Derived"/>
</dbReference>
<evidence type="ECO:0000259" key="1">
    <source>
        <dbReference type="Pfam" id="PF03184"/>
    </source>
</evidence>
<name>A0A8W8MPD1_MAGGI</name>
<dbReference type="Pfam" id="PF03184">
    <property type="entry name" value="DDE_1"/>
    <property type="match status" value="1"/>
</dbReference>
<dbReference type="OrthoDB" id="6122210at2759"/>
<dbReference type="PANTHER" id="PTHR19303">
    <property type="entry name" value="TRANSPOSON"/>
    <property type="match status" value="1"/>
</dbReference>
<dbReference type="AlphaFoldDB" id="A0A8W8MPD1"/>
<evidence type="ECO:0000313" key="2">
    <source>
        <dbReference type="EnsemblMetazoa" id="G34514.1:cds"/>
    </source>
</evidence>
<feature type="domain" description="DDE-1" evidence="1">
    <location>
        <begin position="143"/>
        <end position="291"/>
    </location>
</feature>